<feature type="compositionally biased region" description="Gly residues" evidence="2">
    <location>
        <begin position="472"/>
        <end position="489"/>
    </location>
</feature>
<comment type="caution">
    <text evidence="5">The sequence shown here is derived from an EMBL/GenBank/DDBJ whole genome shotgun (WGS) entry which is preliminary data.</text>
</comment>
<feature type="region of interest" description="Disordered" evidence="2">
    <location>
        <begin position="297"/>
        <end position="329"/>
    </location>
</feature>
<evidence type="ECO:0000313" key="5">
    <source>
        <dbReference type="EMBL" id="KAG2449829.1"/>
    </source>
</evidence>
<accession>A0A836B7W7</accession>
<feature type="region of interest" description="Disordered" evidence="2">
    <location>
        <begin position="470"/>
        <end position="489"/>
    </location>
</feature>
<keyword evidence="3" id="KW-0812">Transmembrane</keyword>
<feature type="compositionally biased region" description="Low complexity" evidence="2">
    <location>
        <begin position="1073"/>
        <end position="1083"/>
    </location>
</feature>
<sequence length="1184" mass="118004">MPKHQASRSALACFLVVLLQDTLLKAVALQCVSGTWSGALQSCVLEGVLSSRRAVGYVLATPEQLGPNDILKVHVRGVGPRLTASLLVGRSRRNSTAEYRRIDASELVFGLAAAEVAGANNVTVYLENYSLLGLQFTLVAHVHRPDALLAAREARLLAELGAQCCRPRSTGLWCMRLNALSAALANARPGHSSGAARTPDVCSFPEVLCSQQPAAGAAGGGSSSLLKLWMPSALDCDGSWSGLVGLAGAPSLAWLDVSLSTLEFPLSALSPLLGAPALTHVVLTDAGLTGPLSYGNNNSSSSGSGTSNSGSAADGSGGGGGGGGAQPATCEGLAPAGRRLLALSGNRLTGPVPGCLAAHPGLVELQLAMNLALTTLPDDWSGAASLRHLDVSGSPSLRGPLTALPPALVHLNASGTSLGGGIPPLPPTLYTLDLLEAGLVGGIAGAAAAAPPPPSVPVLAASVLEPTSLTGGSAGGSGSGSGAGDGGGGDAEAGAGAGAGTGAGSMRGWLDCVNLTYVDVGSNVLRGGVPDLPRSVLVLYLDNNALSGPLPSSLPPGLIILNASANALSGSLPRTQLDSLRFLDLSRNRFSGGLPSSLAGSSQLIYLNASFNNISGTLVLFAFKLRSTPNSLQVLDLSHNSLVGSVPSYLSQLAVFSVQGALPSFPRVLDLSYNRLSGAVPDFVFRLLPPVVWSCRCLLLLALGGGGNQLACPTNAPSLDSTSLNILWLYQVSCVDGQTNITYSLAQWLTPGFQRLTLPDASAGDDASAGGSSSGSSSSSTTNGGSSGRTPGEASAAADADGYCDGSDPVAAASALCTYGPNPFARPGQGSVPDALKGYSWQQVLSMAATPAGAGGNTLPIQLSSSSSGSDTPWPLANILTIVLAALTASIVLLIVTYLCVRSWVVRRERARRRARRREIRAARMAGQRQALWADRMAQMEREAAAQDQGAVQQAAALAAAEAADADAAADRATAAATAAAGADDSGVVVTATGSRPHVGAVELQLRHAKAPAGAAAAALTVPDAAGAAASASAPDAAGSGGAGAASVGASAQQLRAHGAAQVQVRAQEAHDAASSSGSAAQGGAPGVVSGGEPWTQQRAGLERVAATAGGGPHDMLRSEDVVLQMSSEADMAAATAGTAVREAEAPPTAAKPGASAGHVGATAEAEAGVAGVQAAQDQGQGNA</sequence>
<evidence type="ECO:0000313" key="6">
    <source>
        <dbReference type="Proteomes" id="UP000613740"/>
    </source>
</evidence>
<feature type="chain" id="PRO_5032383230" evidence="4">
    <location>
        <begin position="29"/>
        <end position="1184"/>
    </location>
</feature>
<feature type="compositionally biased region" description="Low complexity" evidence="2">
    <location>
        <begin position="760"/>
        <end position="784"/>
    </location>
</feature>
<proteinExistence type="predicted"/>
<dbReference type="InterPro" id="IPR001611">
    <property type="entry name" value="Leu-rich_rpt"/>
</dbReference>
<feature type="region of interest" description="Disordered" evidence="2">
    <location>
        <begin position="1059"/>
        <end position="1094"/>
    </location>
</feature>
<dbReference type="AlphaFoldDB" id="A0A836B7W7"/>
<keyword evidence="4" id="KW-0732">Signal</keyword>
<comment type="subcellular location">
    <subcellularLocation>
        <location evidence="1">Cytoplasm</location>
        <location evidence="1">Cytoskeleton</location>
        <location evidence="1">Cilium axoneme</location>
    </subcellularLocation>
</comment>
<dbReference type="InterPro" id="IPR032675">
    <property type="entry name" value="LRR_dom_sf"/>
</dbReference>
<feature type="compositionally biased region" description="Low complexity" evidence="2">
    <location>
        <begin position="297"/>
        <end position="314"/>
    </location>
</feature>
<feature type="region of interest" description="Disordered" evidence="2">
    <location>
        <begin position="1134"/>
        <end position="1163"/>
    </location>
</feature>
<feature type="region of interest" description="Disordered" evidence="2">
    <location>
        <begin position="760"/>
        <end position="800"/>
    </location>
</feature>
<organism evidence="5 6">
    <name type="scientific">Chlamydomonas schloesseri</name>
    <dbReference type="NCBI Taxonomy" id="2026947"/>
    <lineage>
        <taxon>Eukaryota</taxon>
        <taxon>Viridiplantae</taxon>
        <taxon>Chlorophyta</taxon>
        <taxon>core chlorophytes</taxon>
        <taxon>Chlorophyceae</taxon>
        <taxon>CS clade</taxon>
        <taxon>Chlamydomonadales</taxon>
        <taxon>Chlamydomonadaceae</taxon>
        <taxon>Chlamydomonas</taxon>
    </lineage>
</organism>
<dbReference type="Gene3D" id="3.80.10.10">
    <property type="entry name" value="Ribonuclease Inhibitor"/>
    <property type="match status" value="3"/>
</dbReference>
<gene>
    <name evidence="5" type="ORF">HYH02_005352</name>
</gene>
<keyword evidence="3" id="KW-0472">Membrane</keyword>
<feature type="transmembrane region" description="Helical" evidence="3">
    <location>
        <begin position="874"/>
        <end position="901"/>
    </location>
</feature>
<dbReference type="PANTHER" id="PTHR48010">
    <property type="entry name" value="OS05G0588300 PROTEIN"/>
    <property type="match status" value="1"/>
</dbReference>
<reference evidence="5" key="1">
    <citation type="journal article" date="2020" name="bioRxiv">
        <title>Comparative genomics of Chlamydomonas.</title>
        <authorList>
            <person name="Craig R.J."/>
            <person name="Hasan A.R."/>
            <person name="Ness R.W."/>
            <person name="Keightley P.D."/>
        </authorList>
    </citation>
    <scope>NUCLEOTIDE SEQUENCE</scope>
    <source>
        <strain evidence="5">CCAP 11/173</strain>
    </source>
</reference>
<evidence type="ECO:0000256" key="3">
    <source>
        <dbReference type="SAM" id="Phobius"/>
    </source>
</evidence>
<dbReference type="Proteomes" id="UP000613740">
    <property type="component" value="Unassembled WGS sequence"/>
</dbReference>
<feature type="compositionally biased region" description="Gly residues" evidence="2">
    <location>
        <begin position="315"/>
        <end position="325"/>
    </location>
</feature>
<keyword evidence="3" id="KW-1133">Transmembrane helix</keyword>
<keyword evidence="6" id="KW-1185">Reference proteome</keyword>
<evidence type="ECO:0000256" key="1">
    <source>
        <dbReference type="ARBA" id="ARBA00004430"/>
    </source>
</evidence>
<dbReference type="Pfam" id="PF00560">
    <property type="entry name" value="LRR_1"/>
    <property type="match status" value="2"/>
</dbReference>
<feature type="signal peptide" evidence="4">
    <location>
        <begin position="1"/>
        <end position="28"/>
    </location>
</feature>
<evidence type="ECO:0000256" key="2">
    <source>
        <dbReference type="SAM" id="MobiDB-lite"/>
    </source>
</evidence>
<dbReference type="SUPFAM" id="SSF52058">
    <property type="entry name" value="L domain-like"/>
    <property type="match status" value="1"/>
</dbReference>
<dbReference type="InterPro" id="IPR050994">
    <property type="entry name" value="At_inactive_RLKs"/>
</dbReference>
<dbReference type="GO" id="GO:0005930">
    <property type="term" value="C:axoneme"/>
    <property type="evidence" value="ECO:0007669"/>
    <property type="project" value="UniProtKB-SubCell"/>
</dbReference>
<evidence type="ECO:0000256" key="4">
    <source>
        <dbReference type="SAM" id="SignalP"/>
    </source>
</evidence>
<dbReference type="EMBL" id="JAEHOD010000013">
    <property type="protein sequence ID" value="KAG2449829.1"/>
    <property type="molecule type" value="Genomic_DNA"/>
</dbReference>
<protein>
    <submittedName>
        <fullName evidence="5">Uncharacterized protein</fullName>
    </submittedName>
</protein>
<dbReference type="OrthoDB" id="544850at2759"/>
<name>A0A836B7W7_9CHLO</name>